<accession>A0A0F9VRF8</accession>
<sequence length="123" mass="13749">MLSIKRAQGMTDRLLVSSLTRACETAKSEIIGFTWLTHEVDYHAFPSSLQIVWVFDTQANLAEALEIGQGKRMYELTAQALAEADVAVGKVEAHVRFDTEEACQKFSDGNWQSRLAQLRSASR</sequence>
<reference evidence="1" key="1">
    <citation type="journal article" date="2015" name="Nature">
        <title>Complex archaea that bridge the gap between prokaryotes and eukaryotes.</title>
        <authorList>
            <person name="Spang A."/>
            <person name="Saw J.H."/>
            <person name="Jorgensen S.L."/>
            <person name="Zaremba-Niedzwiedzka K."/>
            <person name="Martijn J."/>
            <person name="Lind A.E."/>
            <person name="van Eijk R."/>
            <person name="Schleper C."/>
            <person name="Guy L."/>
            <person name="Ettema T.J."/>
        </authorList>
    </citation>
    <scope>NUCLEOTIDE SEQUENCE</scope>
</reference>
<dbReference type="AlphaFoldDB" id="A0A0F9VRF8"/>
<evidence type="ECO:0008006" key="2">
    <source>
        <dbReference type="Google" id="ProtNLM"/>
    </source>
</evidence>
<gene>
    <name evidence="1" type="ORF">LCGC14_0064580</name>
</gene>
<protein>
    <recommendedName>
        <fullName evidence="2">Fis family transcriptional regulator</fullName>
    </recommendedName>
</protein>
<dbReference type="EMBL" id="LAZR01000015">
    <property type="protein sequence ID" value="KKO06650.1"/>
    <property type="molecule type" value="Genomic_DNA"/>
</dbReference>
<name>A0A0F9VRF8_9ZZZZ</name>
<comment type="caution">
    <text evidence="1">The sequence shown here is derived from an EMBL/GenBank/DDBJ whole genome shotgun (WGS) entry which is preliminary data.</text>
</comment>
<proteinExistence type="predicted"/>
<organism evidence="1">
    <name type="scientific">marine sediment metagenome</name>
    <dbReference type="NCBI Taxonomy" id="412755"/>
    <lineage>
        <taxon>unclassified sequences</taxon>
        <taxon>metagenomes</taxon>
        <taxon>ecological metagenomes</taxon>
    </lineage>
</organism>
<evidence type="ECO:0000313" key="1">
    <source>
        <dbReference type="EMBL" id="KKO06650.1"/>
    </source>
</evidence>